<keyword evidence="5" id="KW-0560">Oxidoreductase</keyword>
<dbReference type="AlphaFoldDB" id="A0A6U9VNG8"/>
<name>A0A6U9VNG8_9STRA</name>
<feature type="chain" id="PRO_5035586163" description="FAD/NAD(P)-binding domain-containing protein" evidence="6">
    <location>
        <begin position="35"/>
        <end position="599"/>
    </location>
</feature>
<dbReference type="EMBL" id="HBIX01001829">
    <property type="protein sequence ID" value="CAE0708634.1"/>
    <property type="molecule type" value="Transcribed_RNA"/>
</dbReference>
<dbReference type="Pfam" id="PF07992">
    <property type="entry name" value="Pyr_redox_2"/>
    <property type="match status" value="1"/>
</dbReference>
<evidence type="ECO:0000313" key="9">
    <source>
        <dbReference type="EMBL" id="CAE0708635.1"/>
    </source>
</evidence>
<reference evidence="9" key="1">
    <citation type="submission" date="2021-01" db="EMBL/GenBank/DDBJ databases">
        <authorList>
            <person name="Corre E."/>
            <person name="Pelletier E."/>
            <person name="Niang G."/>
            <person name="Scheremetjew M."/>
            <person name="Finn R."/>
            <person name="Kale V."/>
            <person name="Holt S."/>
            <person name="Cochrane G."/>
            <person name="Meng A."/>
            <person name="Brown T."/>
            <person name="Cohen L."/>
        </authorList>
    </citation>
    <scope>NUCLEOTIDE SEQUENCE</scope>
    <source>
        <strain evidence="9">10249 10 AB</strain>
    </source>
</reference>
<feature type="domain" description="FAD/NAD(P)-binding" evidence="7">
    <location>
        <begin position="75"/>
        <end position="433"/>
    </location>
</feature>
<keyword evidence="6" id="KW-0732">Signal</keyword>
<dbReference type="EMBL" id="HBIX01001830">
    <property type="protein sequence ID" value="CAE0708635.1"/>
    <property type="molecule type" value="Transcribed_RNA"/>
</dbReference>
<feature type="signal peptide" evidence="6">
    <location>
        <begin position="1"/>
        <end position="34"/>
    </location>
</feature>
<proteinExistence type="inferred from homology"/>
<dbReference type="GO" id="GO:0019646">
    <property type="term" value="P:aerobic electron transport chain"/>
    <property type="evidence" value="ECO:0007669"/>
    <property type="project" value="TreeGrafter"/>
</dbReference>
<keyword evidence="4" id="KW-0274">FAD</keyword>
<dbReference type="PANTHER" id="PTHR42913">
    <property type="entry name" value="APOPTOSIS-INDUCING FACTOR 1"/>
    <property type="match status" value="1"/>
</dbReference>
<dbReference type="SUPFAM" id="SSF51905">
    <property type="entry name" value="FAD/NAD(P)-binding domain"/>
    <property type="match status" value="1"/>
</dbReference>
<gene>
    <name evidence="8" type="ORF">PAUS00366_LOCUS1354</name>
    <name evidence="9" type="ORF">PAUS00366_LOCUS1355</name>
</gene>
<evidence type="ECO:0000256" key="2">
    <source>
        <dbReference type="ARBA" id="ARBA00005272"/>
    </source>
</evidence>
<evidence type="ECO:0000256" key="1">
    <source>
        <dbReference type="ARBA" id="ARBA00001974"/>
    </source>
</evidence>
<dbReference type="PANTHER" id="PTHR42913:SF3">
    <property type="entry name" value="64 KDA MITOCHONDRIAL NADH DEHYDROGENASE (EUROFUNG)"/>
    <property type="match status" value="1"/>
</dbReference>
<evidence type="ECO:0000256" key="3">
    <source>
        <dbReference type="ARBA" id="ARBA00022630"/>
    </source>
</evidence>
<evidence type="ECO:0000256" key="6">
    <source>
        <dbReference type="SAM" id="SignalP"/>
    </source>
</evidence>
<dbReference type="GO" id="GO:0003955">
    <property type="term" value="F:NAD(P)H dehydrogenase (quinone) activity"/>
    <property type="evidence" value="ECO:0007669"/>
    <property type="project" value="TreeGrafter"/>
</dbReference>
<sequence>MRQRTQNSCHCSNTVAMILRFFHVLALLASTTTAFVGTRRGASRPAILCSRTGRGREEIFVLGASAKSKSYDECDVAVMGGGFGGLYTALTISREAKKKGKNVSVALVDPSDRFVFLPLLYDLSMGTASEGEVCPTYKELLEGSGVRYIKASFDGFSKSAGNYNGPSEAMLTPVSKQKYPEDEECGDIIHLSFDAAVVAVGATPQSILASIPGASEFAQPFYTKDDAYATREVLFQMDQKVRQGESPRIAVVGGGYGGVELSACVARRLPKASVTMMSRGPPMAGTKAEPLVEQALKNLGVHCEINNVKEIQRKESNKFTIRRSSRSDSDRDLNIGEDDLWDAVLWTAGSGPANPVANDVGCELAMSSSGRLRVDKSLRCCFKEKISDDATPASQPNSKPKLSSVWALGDCSEIVPALQPATPRTAQAAMQQADVVASNVLAKISNREGDPKAFEFQDLGSVLSLGGPNAAILGPGEDSQLGPLFVPLLDTARAGLGVADSIFAGIINSPQIDKNGDLKPVVKNLGLSLGGYGLGVDPETTPGTLSGTLSGAGRRAIYALRMPTNKQRAYAGASAFLSSALALAKEASDQIESNNDKRR</sequence>
<dbReference type="PRINTS" id="PR00368">
    <property type="entry name" value="FADPNR"/>
</dbReference>
<comment type="cofactor">
    <cofactor evidence="1">
        <name>FAD</name>
        <dbReference type="ChEBI" id="CHEBI:57692"/>
    </cofactor>
</comment>
<evidence type="ECO:0000259" key="7">
    <source>
        <dbReference type="Pfam" id="PF07992"/>
    </source>
</evidence>
<evidence type="ECO:0000256" key="4">
    <source>
        <dbReference type="ARBA" id="ARBA00022827"/>
    </source>
</evidence>
<dbReference type="PRINTS" id="PR00411">
    <property type="entry name" value="PNDRDTASEI"/>
</dbReference>
<evidence type="ECO:0000313" key="8">
    <source>
        <dbReference type="EMBL" id="CAE0708634.1"/>
    </source>
</evidence>
<organism evidence="9">
    <name type="scientific">Pseudo-nitzschia australis</name>
    <dbReference type="NCBI Taxonomy" id="44445"/>
    <lineage>
        <taxon>Eukaryota</taxon>
        <taxon>Sar</taxon>
        <taxon>Stramenopiles</taxon>
        <taxon>Ochrophyta</taxon>
        <taxon>Bacillariophyta</taxon>
        <taxon>Bacillariophyceae</taxon>
        <taxon>Bacillariophycidae</taxon>
        <taxon>Bacillariales</taxon>
        <taxon>Bacillariaceae</taxon>
        <taxon>Pseudo-nitzschia</taxon>
    </lineage>
</organism>
<dbReference type="InterPro" id="IPR023753">
    <property type="entry name" value="FAD/NAD-binding_dom"/>
</dbReference>
<evidence type="ECO:0000256" key="5">
    <source>
        <dbReference type="ARBA" id="ARBA00023002"/>
    </source>
</evidence>
<dbReference type="InterPro" id="IPR036188">
    <property type="entry name" value="FAD/NAD-bd_sf"/>
</dbReference>
<comment type="similarity">
    <text evidence="2">Belongs to the NADH dehydrogenase family.</text>
</comment>
<protein>
    <recommendedName>
        <fullName evidence="7">FAD/NAD(P)-binding domain-containing protein</fullName>
    </recommendedName>
</protein>
<dbReference type="InterPro" id="IPR051169">
    <property type="entry name" value="NADH-Q_oxidoreductase"/>
</dbReference>
<accession>A0A6U9VNG8</accession>
<dbReference type="Gene3D" id="3.50.50.100">
    <property type="match status" value="1"/>
</dbReference>
<keyword evidence="3" id="KW-0285">Flavoprotein</keyword>